<comment type="caution">
    <text evidence="1">The sequence shown here is derived from an EMBL/GenBank/DDBJ whole genome shotgun (WGS) entry which is preliminary data.</text>
</comment>
<evidence type="ECO:0000313" key="1">
    <source>
        <dbReference type="EMBL" id="KAG5187367.1"/>
    </source>
</evidence>
<organism evidence="1 2">
    <name type="scientific">Tribonema minus</name>
    <dbReference type="NCBI Taxonomy" id="303371"/>
    <lineage>
        <taxon>Eukaryota</taxon>
        <taxon>Sar</taxon>
        <taxon>Stramenopiles</taxon>
        <taxon>Ochrophyta</taxon>
        <taxon>PX clade</taxon>
        <taxon>Xanthophyceae</taxon>
        <taxon>Tribonematales</taxon>
        <taxon>Tribonemataceae</taxon>
        <taxon>Tribonema</taxon>
    </lineage>
</organism>
<name>A0A835Z4D3_9STRA</name>
<evidence type="ECO:0000313" key="2">
    <source>
        <dbReference type="Proteomes" id="UP000664859"/>
    </source>
</evidence>
<keyword evidence="2" id="KW-1185">Reference proteome</keyword>
<protein>
    <submittedName>
        <fullName evidence="1">Uncharacterized protein</fullName>
    </submittedName>
</protein>
<dbReference type="AlphaFoldDB" id="A0A835Z4D3"/>
<reference evidence="1" key="1">
    <citation type="submission" date="2021-02" db="EMBL/GenBank/DDBJ databases">
        <title>First Annotated Genome of the Yellow-green Alga Tribonema minus.</title>
        <authorList>
            <person name="Mahan K.M."/>
        </authorList>
    </citation>
    <scope>NUCLEOTIDE SEQUENCE</scope>
    <source>
        <strain evidence="1">UTEX B ZZ1240</strain>
    </source>
</reference>
<dbReference type="EMBL" id="JAFCMP010000090">
    <property type="protein sequence ID" value="KAG5187367.1"/>
    <property type="molecule type" value="Genomic_DNA"/>
</dbReference>
<accession>A0A835Z4D3</accession>
<proteinExistence type="predicted"/>
<gene>
    <name evidence="1" type="ORF">JKP88DRAFT_243881</name>
</gene>
<sequence length="310" mass="35528">MDILNGSEPISGPHYFQKLKHKNKPIHVYLLGEEHSNNHQCYQDGADVGDVLRAAVIDMNYRVGIYLEMPQSYEANTDPHVICSARPAGTPRKDVLNTIRSCMLQQRNSPTTSREVRERISFTDIREFFGLLPYTERENSCINEIKSEGVERAWQLLNQYFVAPISDALCTLGGVDEKFRDLIYHMPESRMRPHEHFIYENWHRSLMPMAQTVASEYAKFPHNRKASSNRILHCYRQMMDTFTDLYTTWRMLSDMDAGKVTHAVFYGGSSHAIAISQLLTTASFVSQALFKAPVNTACVRRKASQIRTSV</sequence>
<dbReference type="Proteomes" id="UP000664859">
    <property type="component" value="Unassembled WGS sequence"/>
</dbReference>